<gene>
    <name evidence="1" type="ORF">LSTR_LSTR012943</name>
</gene>
<dbReference type="EMBL" id="QKKF02008217">
    <property type="protein sequence ID" value="RZF45771.1"/>
    <property type="molecule type" value="Genomic_DNA"/>
</dbReference>
<protein>
    <submittedName>
        <fullName evidence="1">Uncharacterized protein</fullName>
    </submittedName>
</protein>
<comment type="caution">
    <text evidence="1">The sequence shown here is derived from an EMBL/GenBank/DDBJ whole genome shotgun (WGS) entry which is preliminary data.</text>
</comment>
<sequence length="121" mass="13188">MLRSMQPTLSSLLGWFFRKPLPTTSAEVVCSLIVCIQPASPRLPCEQFINFNRTCLIICGSYFCALIELHVNIRTEGRPIVCSVAVFGPPVTSHDSSAFDNSSDRDLSVVGLVPGFSTVLP</sequence>
<name>A0A482XKH1_LAOST</name>
<evidence type="ECO:0000313" key="1">
    <source>
        <dbReference type="EMBL" id="RZF45771.1"/>
    </source>
</evidence>
<accession>A0A482XKH1</accession>
<dbReference type="AlphaFoldDB" id="A0A482XKH1"/>
<reference evidence="1 2" key="1">
    <citation type="journal article" date="2017" name="Gigascience">
        <title>Genome sequence of the small brown planthopper, Laodelphax striatellus.</title>
        <authorList>
            <person name="Zhu J."/>
            <person name="Jiang F."/>
            <person name="Wang X."/>
            <person name="Yang P."/>
            <person name="Bao Y."/>
            <person name="Zhao W."/>
            <person name="Wang W."/>
            <person name="Lu H."/>
            <person name="Wang Q."/>
            <person name="Cui N."/>
            <person name="Li J."/>
            <person name="Chen X."/>
            <person name="Luo L."/>
            <person name="Yu J."/>
            <person name="Kang L."/>
            <person name="Cui F."/>
        </authorList>
    </citation>
    <scope>NUCLEOTIDE SEQUENCE [LARGE SCALE GENOMIC DNA]</scope>
    <source>
        <strain evidence="1">Lst14</strain>
    </source>
</reference>
<keyword evidence="2" id="KW-1185">Reference proteome</keyword>
<dbReference type="InParanoid" id="A0A482XKH1"/>
<proteinExistence type="predicted"/>
<dbReference type="Proteomes" id="UP000291343">
    <property type="component" value="Unassembled WGS sequence"/>
</dbReference>
<evidence type="ECO:0000313" key="2">
    <source>
        <dbReference type="Proteomes" id="UP000291343"/>
    </source>
</evidence>
<organism evidence="1 2">
    <name type="scientific">Laodelphax striatellus</name>
    <name type="common">Small brown planthopper</name>
    <name type="synonym">Delphax striatella</name>
    <dbReference type="NCBI Taxonomy" id="195883"/>
    <lineage>
        <taxon>Eukaryota</taxon>
        <taxon>Metazoa</taxon>
        <taxon>Ecdysozoa</taxon>
        <taxon>Arthropoda</taxon>
        <taxon>Hexapoda</taxon>
        <taxon>Insecta</taxon>
        <taxon>Pterygota</taxon>
        <taxon>Neoptera</taxon>
        <taxon>Paraneoptera</taxon>
        <taxon>Hemiptera</taxon>
        <taxon>Auchenorrhyncha</taxon>
        <taxon>Fulgoroidea</taxon>
        <taxon>Delphacidae</taxon>
        <taxon>Criomorphinae</taxon>
        <taxon>Laodelphax</taxon>
    </lineage>
</organism>